<dbReference type="OrthoDB" id="1279373at2759"/>
<dbReference type="SMART" id="SM00774">
    <property type="entry name" value="WRKY"/>
    <property type="match status" value="1"/>
</dbReference>
<proteinExistence type="predicted"/>
<evidence type="ECO:0000259" key="7">
    <source>
        <dbReference type="PROSITE" id="PS50811"/>
    </source>
</evidence>
<dbReference type="InterPro" id="IPR044810">
    <property type="entry name" value="WRKY_plant"/>
</dbReference>
<evidence type="ECO:0000313" key="9">
    <source>
        <dbReference type="Proteomes" id="UP000011115"/>
    </source>
</evidence>
<dbReference type="Proteomes" id="UP000011115">
    <property type="component" value="Unassembled WGS sequence"/>
</dbReference>
<evidence type="ECO:0000256" key="2">
    <source>
        <dbReference type="ARBA" id="ARBA00023015"/>
    </source>
</evidence>
<dbReference type="HOGENOM" id="CLU_080576_0_0_1"/>
<reference evidence="9" key="1">
    <citation type="journal article" date="2011" name="Nature">
        <title>Genome sequence and analysis of the tuber crop potato.</title>
        <authorList>
            <consortium name="The Potato Genome Sequencing Consortium"/>
        </authorList>
    </citation>
    <scope>NUCLEOTIDE SEQUENCE [LARGE SCALE GENOMIC DNA]</scope>
    <source>
        <strain evidence="9">cv. DM1-3 516 R44</strain>
    </source>
</reference>
<dbReference type="GO" id="GO:0006355">
    <property type="term" value="P:regulation of DNA-templated transcription"/>
    <property type="evidence" value="ECO:0000318"/>
    <property type="project" value="GO_Central"/>
</dbReference>
<dbReference type="InParanoid" id="M1BIZ3"/>
<feature type="region of interest" description="Disordered" evidence="6">
    <location>
        <begin position="74"/>
        <end position="100"/>
    </location>
</feature>
<dbReference type="RefSeq" id="XP_006345567.2">
    <property type="nucleotide sequence ID" value="XM_006345505.2"/>
</dbReference>
<dbReference type="KEGG" id="sot:102606404"/>
<dbReference type="Gramene" id="PGSC0003DMT400046351">
    <property type="protein sequence ID" value="PGSC0003DMT400046351"/>
    <property type="gene ID" value="PGSC0003DMG400017990"/>
</dbReference>
<dbReference type="Pfam" id="PF03106">
    <property type="entry name" value="WRKY"/>
    <property type="match status" value="1"/>
</dbReference>
<keyword evidence="9" id="KW-1185">Reference proteome</keyword>
<keyword evidence="3" id="KW-0238">DNA-binding</keyword>
<dbReference type="PANTHER" id="PTHR31282">
    <property type="entry name" value="WRKY TRANSCRIPTION FACTOR 21-RELATED"/>
    <property type="match status" value="1"/>
</dbReference>
<gene>
    <name evidence="8" type="primary">LOC102606404</name>
</gene>
<name>M1BIZ3_SOLTU</name>
<accession>M1BIZ3</accession>
<dbReference type="EnsemblPlants" id="PGSC0003DMT400046351">
    <property type="protein sequence ID" value="PGSC0003DMT400046351"/>
    <property type="gene ID" value="PGSC0003DMG400017990"/>
</dbReference>
<evidence type="ECO:0000256" key="6">
    <source>
        <dbReference type="SAM" id="MobiDB-lite"/>
    </source>
</evidence>
<dbReference type="STRING" id="4113.M1BIZ3"/>
<evidence type="ECO:0000256" key="3">
    <source>
        <dbReference type="ARBA" id="ARBA00023125"/>
    </source>
</evidence>
<protein>
    <submittedName>
        <fullName evidence="8">WRKY transcription factor</fullName>
    </submittedName>
</protein>
<dbReference type="PaxDb" id="4113-PGSC0003DMT400046351"/>
<dbReference type="GeneID" id="102606404"/>
<dbReference type="SMR" id="M1BIZ3"/>
<dbReference type="GO" id="GO:0003700">
    <property type="term" value="F:DNA-binding transcription factor activity"/>
    <property type="evidence" value="ECO:0000318"/>
    <property type="project" value="GO_Central"/>
</dbReference>
<keyword evidence="4" id="KW-0804">Transcription</keyword>
<evidence type="ECO:0000256" key="1">
    <source>
        <dbReference type="ARBA" id="ARBA00004123"/>
    </source>
</evidence>
<keyword evidence="2" id="KW-0805">Transcription regulation</keyword>
<sequence>MGENNCWERQVVITELTKGKEFMLQLQKYIDPMKQDVCLQYLAAEVLSSYDKALSLLNGSTLSSMINIKAAPSTAPRLESPQLPADNSAKSCDRPSISRKRKIVSRRREYVHARSGEEVPPEDGYSWRKYGQKNILGAKYPREYYRCARNRSSNCAATKMVQRSETEESLAFEVSYGENHSCGQEKKNKNKNEELVAVQQTKCDHEIEIGAGEISEFNIHELVSTPNNPFDSDFISTPASSPLPDTNYPHNDDSLTDPLFNHDVPDKSSVDDFISPYAEWDSHDAAVAYKLSFPHSYNKQE</sequence>
<dbReference type="eggNOG" id="ENOG502QPRM">
    <property type="taxonomic scope" value="Eukaryota"/>
</dbReference>
<evidence type="ECO:0000256" key="5">
    <source>
        <dbReference type="ARBA" id="ARBA00023242"/>
    </source>
</evidence>
<keyword evidence="5" id="KW-0539">Nucleus</keyword>
<feature type="domain" description="WRKY" evidence="7">
    <location>
        <begin position="116"/>
        <end position="180"/>
    </location>
</feature>
<dbReference type="Gene3D" id="2.20.25.80">
    <property type="entry name" value="WRKY domain"/>
    <property type="match status" value="1"/>
</dbReference>
<dbReference type="SUPFAM" id="SSF118290">
    <property type="entry name" value="WRKY DNA-binding domain"/>
    <property type="match status" value="1"/>
</dbReference>
<dbReference type="AlphaFoldDB" id="M1BIZ3"/>
<organism evidence="8 9">
    <name type="scientific">Solanum tuberosum</name>
    <name type="common">Potato</name>
    <dbReference type="NCBI Taxonomy" id="4113"/>
    <lineage>
        <taxon>Eukaryota</taxon>
        <taxon>Viridiplantae</taxon>
        <taxon>Streptophyta</taxon>
        <taxon>Embryophyta</taxon>
        <taxon>Tracheophyta</taxon>
        <taxon>Spermatophyta</taxon>
        <taxon>Magnoliopsida</taxon>
        <taxon>eudicotyledons</taxon>
        <taxon>Gunneridae</taxon>
        <taxon>Pentapetalae</taxon>
        <taxon>asterids</taxon>
        <taxon>lamiids</taxon>
        <taxon>Solanales</taxon>
        <taxon>Solanaceae</taxon>
        <taxon>Solanoideae</taxon>
        <taxon>Solaneae</taxon>
        <taxon>Solanum</taxon>
    </lineage>
</organism>
<evidence type="ECO:0000256" key="4">
    <source>
        <dbReference type="ARBA" id="ARBA00023163"/>
    </source>
</evidence>
<dbReference type="GO" id="GO:0000976">
    <property type="term" value="F:transcription cis-regulatory region binding"/>
    <property type="evidence" value="ECO:0000318"/>
    <property type="project" value="GO_Central"/>
</dbReference>
<dbReference type="InterPro" id="IPR003657">
    <property type="entry name" value="WRKY_dom"/>
</dbReference>
<dbReference type="GO" id="GO:0005634">
    <property type="term" value="C:nucleus"/>
    <property type="evidence" value="ECO:0000318"/>
    <property type="project" value="GO_Central"/>
</dbReference>
<evidence type="ECO:0000313" key="8">
    <source>
        <dbReference type="EnsemblPlants" id="PGSC0003DMT400046351"/>
    </source>
</evidence>
<reference evidence="8" key="2">
    <citation type="submission" date="2015-06" db="UniProtKB">
        <authorList>
            <consortium name="EnsemblPlants"/>
        </authorList>
    </citation>
    <scope>IDENTIFICATION</scope>
    <source>
        <strain evidence="8">DM1-3 516 R44</strain>
    </source>
</reference>
<dbReference type="InterPro" id="IPR036576">
    <property type="entry name" value="WRKY_dom_sf"/>
</dbReference>
<dbReference type="PROSITE" id="PS50811">
    <property type="entry name" value="WRKY"/>
    <property type="match status" value="1"/>
</dbReference>
<dbReference type="OMA" id="QSAICYL"/>
<comment type="subcellular location">
    <subcellularLocation>
        <location evidence="1">Nucleus</location>
    </subcellularLocation>
</comment>